<keyword evidence="1" id="KW-0472">Membrane</keyword>
<sequence>MEVPEGASSRTNESNKWPAALSRAGAVAMSATSLLFAWLAAGTLRRCSAMDEAEVFSGFLWGLSPLIWAYLYSWTAALSPAPRAQGAGGTVFARTATACMLLLAAAADKLIAPVAGAAAIVLAPLYSAYACGRALAERRQRAGTERWSAATVASTPSYQSRAEEQEERESKVRAVSAMENVAVAVSASVWLASWTSPETKWEAPPTEVVFYLAGPLVLAVRLMLPSLVRSPVLAAIDDMRALAAVIGVIGWLVVAASVGALFGTITGTVVVWMGELAGMVGFLGYFLAVEAHYEQLMAIERTKPRRAKDSSGLLDGRDSGDACSAHIDAAAGLCVDCVCKCKCGSHIIS</sequence>
<comment type="caution">
    <text evidence="2">The sequence shown here is derived from an EMBL/GenBank/DDBJ whole genome shotgun (WGS) entry which is preliminary data.</text>
</comment>
<evidence type="ECO:0000313" key="3">
    <source>
        <dbReference type="Proteomes" id="UP000604825"/>
    </source>
</evidence>
<name>A0A811QFY6_9POAL</name>
<proteinExistence type="predicted"/>
<gene>
    <name evidence="2" type="ORF">NCGR_LOCUS41406</name>
</gene>
<feature type="transmembrane region" description="Helical" evidence="1">
    <location>
        <begin position="208"/>
        <end position="228"/>
    </location>
</feature>
<reference evidence="2" key="1">
    <citation type="submission" date="2020-10" db="EMBL/GenBank/DDBJ databases">
        <authorList>
            <person name="Han B."/>
            <person name="Lu T."/>
            <person name="Zhao Q."/>
            <person name="Huang X."/>
            <person name="Zhao Y."/>
        </authorList>
    </citation>
    <scope>NUCLEOTIDE SEQUENCE</scope>
</reference>
<dbReference type="Proteomes" id="UP000604825">
    <property type="component" value="Unassembled WGS sequence"/>
</dbReference>
<feature type="transmembrane region" description="Helical" evidence="1">
    <location>
        <begin position="240"/>
        <end position="263"/>
    </location>
</feature>
<feature type="transmembrane region" description="Helical" evidence="1">
    <location>
        <begin position="20"/>
        <end position="41"/>
    </location>
</feature>
<dbReference type="OrthoDB" id="693095at2759"/>
<dbReference type="EMBL" id="CAJGYO010000010">
    <property type="protein sequence ID" value="CAD6257923.1"/>
    <property type="molecule type" value="Genomic_DNA"/>
</dbReference>
<accession>A0A811QFY6</accession>
<evidence type="ECO:0000256" key="1">
    <source>
        <dbReference type="SAM" id="Phobius"/>
    </source>
</evidence>
<dbReference type="AlphaFoldDB" id="A0A811QFY6"/>
<keyword evidence="1" id="KW-0812">Transmembrane</keyword>
<feature type="transmembrane region" description="Helical" evidence="1">
    <location>
        <begin position="110"/>
        <end position="131"/>
    </location>
</feature>
<protein>
    <submittedName>
        <fullName evidence="2">Uncharacterized protein</fullName>
    </submittedName>
</protein>
<organism evidence="2 3">
    <name type="scientific">Miscanthus lutarioriparius</name>
    <dbReference type="NCBI Taxonomy" id="422564"/>
    <lineage>
        <taxon>Eukaryota</taxon>
        <taxon>Viridiplantae</taxon>
        <taxon>Streptophyta</taxon>
        <taxon>Embryophyta</taxon>
        <taxon>Tracheophyta</taxon>
        <taxon>Spermatophyta</taxon>
        <taxon>Magnoliopsida</taxon>
        <taxon>Liliopsida</taxon>
        <taxon>Poales</taxon>
        <taxon>Poaceae</taxon>
        <taxon>PACMAD clade</taxon>
        <taxon>Panicoideae</taxon>
        <taxon>Andropogonodae</taxon>
        <taxon>Andropogoneae</taxon>
        <taxon>Saccharinae</taxon>
        <taxon>Miscanthus</taxon>
    </lineage>
</organism>
<feature type="transmembrane region" description="Helical" evidence="1">
    <location>
        <begin position="269"/>
        <end position="288"/>
    </location>
</feature>
<keyword evidence="1" id="KW-1133">Transmembrane helix</keyword>
<feature type="transmembrane region" description="Helical" evidence="1">
    <location>
        <begin position="177"/>
        <end position="196"/>
    </location>
</feature>
<keyword evidence="3" id="KW-1185">Reference proteome</keyword>
<feature type="transmembrane region" description="Helical" evidence="1">
    <location>
        <begin position="53"/>
        <end position="72"/>
    </location>
</feature>
<evidence type="ECO:0000313" key="2">
    <source>
        <dbReference type="EMBL" id="CAD6257923.1"/>
    </source>
</evidence>